<evidence type="ECO:0000256" key="1">
    <source>
        <dbReference type="SAM" id="MobiDB-lite"/>
    </source>
</evidence>
<dbReference type="RefSeq" id="XP_043040683.1">
    <property type="nucleotide sequence ID" value="XM_043181804.1"/>
</dbReference>
<comment type="caution">
    <text evidence="3">The sequence shown here is derived from an EMBL/GenBank/DDBJ whole genome shotgun (WGS) entry which is preliminary data.</text>
</comment>
<dbReference type="CDD" id="cd20071">
    <property type="entry name" value="SET_SMYD"/>
    <property type="match status" value="1"/>
</dbReference>
<dbReference type="InterPro" id="IPR001214">
    <property type="entry name" value="SET_dom"/>
</dbReference>
<dbReference type="InterPro" id="IPR046341">
    <property type="entry name" value="SET_dom_sf"/>
</dbReference>
<dbReference type="SUPFAM" id="SSF82199">
    <property type="entry name" value="SET domain"/>
    <property type="match status" value="1"/>
</dbReference>
<feature type="region of interest" description="Disordered" evidence="1">
    <location>
        <begin position="98"/>
        <end position="118"/>
    </location>
</feature>
<protein>
    <recommendedName>
        <fullName evidence="2">SET domain-containing protein</fullName>
    </recommendedName>
</protein>
<dbReference type="PANTHER" id="PTHR47332">
    <property type="entry name" value="SET DOMAIN-CONTAINING PROTEIN 5"/>
    <property type="match status" value="1"/>
</dbReference>
<evidence type="ECO:0000259" key="2">
    <source>
        <dbReference type="Pfam" id="PF00856"/>
    </source>
</evidence>
<accession>A0A9P8AT86</accession>
<dbReference type="AlphaFoldDB" id="A0A9P8AT86"/>
<evidence type="ECO:0000313" key="3">
    <source>
        <dbReference type="EMBL" id="KAG7447183.1"/>
    </source>
</evidence>
<dbReference type="GeneID" id="66104100"/>
<dbReference type="InterPro" id="IPR053185">
    <property type="entry name" value="SET_domain_protein"/>
</dbReference>
<dbReference type="Proteomes" id="UP000812287">
    <property type="component" value="Unassembled WGS sequence"/>
</dbReference>
<dbReference type="OrthoDB" id="5945798at2759"/>
<name>A0A9P8AT86_9AGAR</name>
<feature type="domain" description="SET" evidence="2">
    <location>
        <begin position="21"/>
        <end position="62"/>
    </location>
</feature>
<dbReference type="Gene3D" id="2.170.270.10">
    <property type="entry name" value="SET domain"/>
    <property type="match status" value="1"/>
</dbReference>
<sequence length="146" mass="16141">MLTSNIENVQSRVGRYVSVFNDLSRLNHSCSPNTHWKFHMSTFSVQLRAARDIEEGETIFTDILRPAAERAKSVAPDGIECTCRACLDPANSDPVRAAVKNRPDVYSPKTQRRDSPPDAAWIDPAVQTLARMEQDGLHTSAAFVAG</sequence>
<keyword evidence="4" id="KW-1185">Reference proteome</keyword>
<evidence type="ECO:0000313" key="4">
    <source>
        <dbReference type="Proteomes" id="UP000812287"/>
    </source>
</evidence>
<dbReference type="Pfam" id="PF00856">
    <property type="entry name" value="SET"/>
    <property type="match status" value="1"/>
</dbReference>
<dbReference type="PANTHER" id="PTHR47332:SF4">
    <property type="entry name" value="SET DOMAIN-CONTAINING PROTEIN 5"/>
    <property type="match status" value="1"/>
</dbReference>
<organism evidence="3 4">
    <name type="scientific">Guyanagaster necrorhizus</name>
    <dbReference type="NCBI Taxonomy" id="856835"/>
    <lineage>
        <taxon>Eukaryota</taxon>
        <taxon>Fungi</taxon>
        <taxon>Dikarya</taxon>
        <taxon>Basidiomycota</taxon>
        <taxon>Agaricomycotina</taxon>
        <taxon>Agaricomycetes</taxon>
        <taxon>Agaricomycetidae</taxon>
        <taxon>Agaricales</taxon>
        <taxon>Marasmiineae</taxon>
        <taxon>Physalacriaceae</taxon>
        <taxon>Guyanagaster</taxon>
    </lineage>
</organism>
<dbReference type="EMBL" id="MU250532">
    <property type="protein sequence ID" value="KAG7447183.1"/>
    <property type="molecule type" value="Genomic_DNA"/>
</dbReference>
<gene>
    <name evidence="3" type="ORF">BT62DRAFT_66300</name>
</gene>
<proteinExistence type="predicted"/>
<reference evidence="3" key="1">
    <citation type="submission" date="2020-11" db="EMBL/GenBank/DDBJ databases">
        <title>Adaptations for nitrogen fixation in a non-lichenized fungal sporocarp promotes dispersal by wood-feeding termites.</title>
        <authorList>
            <consortium name="DOE Joint Genome Institute"/>
            <person name="Koch R.A."/>
            <person name="Yoon G."/>
            <person name="Arayal U."/>
            <person name="Lail K."/>
            <person name="Amirebrahimi M."/>
            <person name="Labutti K."/>
            <person name="Lipzen A."/>
            <person name="Riley R."/>
            <person name="Barry K."/>
            <person name="Henrissat B."/>
            <person name="Grigoriev I.V."/>
            <person name="Herr J.R."/>
            <person name="Aime M.C."/>
        </authorList>
    </citation>
    <scope>NUCLEOTIDE SEQUENCE</scope>
    <source>
        <strain evidence="3">MCA 3950</strain>
    </source>
</reference>